<evidence type="ECO:0000256" key="13">
    <source>
        <dbReference type="ARBA" id="ARBA00040080"/>
    </source>
</evidence>
<dbReference type="STRING" id="564117.SAMN05216369_0760"/>
<dbReference type="EMBL" id="FRAQ01000001">
    <property type="protein sequence ID" value="SHK16663.1"/>
    <property type="molecule type" value="Genomic_DNA"/>
</dbReference>
<evidence type="ECO:0000256" key="1">
    <source>
        <dbReference type="ARBA" id="ARBA00002313"/>
    </source>
</evidence>
<evidence type="ECO:0000256" key="7">
    <source>
        <dbReference type="ARBA" id="ARBA00022692"/>
    </source>
</evidence>
<dbReference type="OrthoDB" id="9783937at2"/>
<keyword evidence="6" id="KW-0997">Cell inner membrane</keyword>
<evidence type="ECO:0000313" key="16">
    <source>
        <dbReference type="EMBL" id="SHK16663.1"/>
    </source>
</evidence>
<gene>
    <name evidence="16" type="ORF">SAMN05216369_0760</name>
</gene>
<keyword evidence="17" id="KW-1185">Reference proteome</keyword>
<dbReference type="PANTHER" id="PTHR30477">
    <property type="entry name" value="ABC-TRANSPORTER METAL-BINDING PROTEIN"/>
    <property type="match status" value="1"/>
</dbReference>
<dbReference type="PANTHER" id="PTHR30477:SF23">
    <property type="entry name" value="HIGH-AFFINITY ZINC UPTAKE SYSTEM MEMBRANE PROTEIN ZNUB"/>
    <property type="match status" value="1"/>
</dbReference>
<evidence type="ECO:0000256" key="9">
    <source>
        <dbReference type="ARBA" id="ARBA00022906"/>
    </source>
</evidence>
<dbReference type="Gene3D" id="1.10.3470.10">
    <property type="entry name" value="ABC transporter involved in vitamin B12 uptake, BtuC"/>
    <property type="match status" value="1"/>
</dbReference>
<evidence type="ECO:0000256" key="14">
    <source>
        <dbReference type="RuleBase" id="RU003943"/>
    </source>
</evidence>
<evidence type="ECO:0000256" key="10">
    <source>
        <dbReference type="ARBA" id="ARBA00022989"/>
    </source>
</evidence>
<feature type="transmembrane region" description="Helical" evidence="15">
    <location>
        <begin position="246"/>
        <end position="270"/>
    </location>
</feature>
<comment type="function">
    <text evidence="1">Involved in the high-affinity zinc uptake transport system.</text>
</comment>
<keyword evidence="8" id="KW-0862">Zinc</keyword>
<evidence type="ECO:0000256" key="12">
    <source>
        <dbReference type="ARBA" id="ARBA00023136"/>
    </source>
</evidence>
<evidence type="ECO:0000256" key="4">
    <source>
        <dbReference type="ARBA" id="ARBA00022448"/>
    </source>
</evidence>
<evidence type="ECO:0000256" key="15">
    <source>
        <dbReference type="SAM" id="Phobius"/>
    </source>
</evidence>
<evidence type="ECO:0000313" key="17">
    <source>
        <dbReference type="Proteomes" id="UP000184497"/>
    </source>
</evidence>
<dbReference type="GO" id="GO:0006829">
    <property type="term" value="P:zinc ion transport"/>
    <property type="evidence" value="ECO:0007669"/>
    <property type="project" value="UniProtKB-KW"/>
</dbReference>
<feature type="transmembrane region" description="Helical" evidence="15">
    <location>
        <begin position="47"/>
        <end position="80"/>
    </location>
</feature>
<accession>A0A1M6Q999</accession>
<proteinExistence type="inferred from homology"/>
<evidence type="ECO:0000256" key="6">
    <source>
        <dbReference type="ARBA" id="ARBA00022519"/>
    </source>
</evidence>
<keyword evidence="4 14" id="KW-0813">Transport</keyword>
<dbReference type="RefSeq" id="WP_072795626.1">
    <property type="nucleotide sequence ID" value="NZ_FRAQ01000001.1"/>
</dbReference>
<keyword evidence="11" id="KW-0406">Ion transport</keyword>
<dbReference type="InterPro" id="IPR037294">
    <property type="entry name" value="ABC_BtuC-like"/>
</dbReference>
<feature type="transmembrane region" description="Helical" evidence="15">
    <location>
        <begin position="135"/>
        <end position="155"/>
    </location>
</feature>
<dbReference type="NCBIfam" id="NF007089">
    <property type="entry name" value="PRK09543.1"/>
    <property type="match status" value="1"/>
</dbReference>
<protein>
    <recommendedName>
        <fullName evidence="13">High-affinity zinc uptake system membrane protein ZnuB</fullName>
    </recommendedName>
</protein>
<dbReference type="GO" id="GO:0055085">
    <property type="term" value="P:transmembrane transport"/>
    <property type="evidence" value="ECO:0007669"/>
    <property type="project" value="InterPro"/>
</dbReference>
<keyword evidence="12 15" id="KW-0472">Membrane</keyword>
<dbReference type="CDD" id="cd06550">
    <property type="entry name" value="TM_ABC_iron-siderophores_like"/>
    <property type="match status" value="1"/>
</dbReference>
<evidence type="ECO:0000256" key="3">
    <source>
        <dbReference type="ARBA" id="ARBA00008034"/>
    </source>
</evidence>
<dbReference type="SUPFAM" id="SSF81345">
    <property type="entry name" value="ABC transporter involved in vitamin B12 uptake, BtuC"/>
    <property type="match status" value="1"/>
</dbReference>
<dbReference type="Proteomes" id="UP000184497">
    <property type="component" value="Unassembled WGS sequence"/>
</dbReference>
<comment type="subcellular location">
    <subcellularLocation>
        <location evidence="2">Cell inner membrane</location>
        <topology evidence="2">Multi-pass membrane protein</topology>
    </subcellularLocation>
    <subcellularLocation>
        <location evidence="14">Cell membrane</location>
        <topology evidence="14">Multi-pass membrane protein</topology>
    </subcellularLocation>
</comment>
<keyword evidence="9" id="KW-0864">Zinc transport</keyword>
<comment type="similarity">
    <text evidence="3 14">Belongs to the ABC-3 integral membrane protein family.</text>
</comment>
<evidence type="ECO:0000256" key="2">
    <source>
        <dbReference type="ARBA" id="ARBA00004429"/>
    </source>
</evidence>
<reference evidence="17" key="1">
    <citation type="submission" date="2016-11" db="EMBL/GenBank/DDBJ databases">
        <authorList>
            <person name="Varghese N."/>
            <person name="Submissions S."/>
        </authorList>
    </citation>
    <scope>NUCLEOTIDE SEQUENCE [LARGE SCALE GENOMIC DNA]</scope>
    <source>
        <strain evidence="17">CGMCC 1.10835</strain>
    </source>
</reference>
<organism evidence="16 17">
    <name type="scientific">Marinobacter antarcticus</name>
    <dbReference type="NCBI Taxonomy" id="564117"/>
    <lineage>
        <taxon>Bacteria</taxon>
        <taxon>Pseudomonadati</taxon>
        <taxon>Pseudomonadota</taxon>
        <taxon>Gammaproteobacteria</taxon>
        <taxon>Pseudomonadales</taxon>
        <taxon>Marinobacteraceae</taxon>
        <taxon>Marinobacter</taxon>
    </lineage>
</organism>
<dbReference type="GO" id="GO:0043190">
    <property type="term" value="C:ATP-binding cassette (ABC) transporter complex"/>
    <property type="evidence" value="ECO:0007669"/>
    <property type="project" value="InterPro"/>
</dbReference>
<keyword evidence="7 14" id="KW-0812">Transmembrane</keyword>
<feature type="transmembrane region" description="Helical" evidence="15">
    <location>
        <begin position="12"/>
        <end position="35"/>
    </location>
</feature>
<evidence type="ECO:0000256" key="5">
    <source>
        <dbReference type="ARBA" id="ARBA00022475"/>
    </source>
</evidence>
<dbReference type="InterPro" id="IPR001626">
    <property type="entry name" value="ABC_TroCD"/>
</dbReference>
<name>A0A1M6Q999_9GAMM</name>
<feature type="transmembrane region" description="Helical" evidence="15">
    <location>
        <begin position="175"/>
        <end position="208"/>
    </location>
</feature>
<dbReference type="FunFam" id="1.10.3470.10:FF:000002">
    <property type="entry name" value="Zinc ABC transporter permease subunit ZnuB"/>
    <property type="match status" value="1"/>
</dbReference>
<dbReference type="GO" id="GO:0010043">
    <property type="term" value="P:response to zinc ion"/>
    <property type="evidence" value="ECO:0007669"/>
    <property type="project" value="TreeGrafter"/>
</dbReference>
<keyword evidence="5" id="KW-1003">Cell membrane</keyword>
<evidence type="ECO:0000256" key="11">
    <source>
        <dbReference type="ARBA" id="ARBA00023065"/>
    </source>
</evidence>
<feature type="transmembrane region" description="Helical" evidence="15">
    <location>
        <begin position="92"/>
        <end position="114"/>
    </location>
</feature>
<dbReference type="AlphaFoldDB" id="A0A1M6Q999"/>
<evidence type="ECO:0000256" key="8">
    <source>
        <dbReference type="ARBA" id="ARBA00022833"/>
    </source>
</evidence>
<dbReference type="Pfam" id="PF00950">
    <property type="entry name" value="ABC-3"/>
    <property type="match status" value="1"/>
</dbReference>
<feature type="transmembrane region" description="Helical" evidence="15">
    <location>
        <begin position="220"/>
        <end position="240"/>
    </location>
</feature>
<keyword evidence="10 15" id="KW-1133">Transmembrane helix</keyword>
<sequence length="274" mass="29293">MTIIDAVLNDFFWRALIGGLGVALIAGPLGCFVVWRRMAYFGDTLAHSALLGIALSFLISVPLNLGVIITSVILAMALMLFSRNKTLATDTLLGILAHSALAIGLVALSFMPDVRIDLTGLLFGDLLAMNRNDLLWIYGGAIVILTLLTMLWRGLLMSTIHEELARVEGVPVERLRLLLMLMFALVIAVAMKMVGVLLITALLIIPAATARRLSSTPEQMAALAVVFGFIAVAGGLSMSWHLDTPAGPSVVVTAFSTFLVVYGSAGRFLARRSA</sequence>